<dbReference type="InterPro" id="IPR009333">
    <property type="entry name" value="DUF992"/>
</dbReference>
<name>A0A8I1GCR8_9HYPH</name>
<gene>
    <name evidence="2" type="ORF">JDN41_00795</name>
</gene>
<sequence>MNKLVTLFSGAAIALGMTTAADAGVRAGVLRCFTAPSQGVFVGSSQEARCVFTSAYGHRENYVAKIDRIGPDVGIRDKAVLVWAVYAPTSLRRHALRGDYVGASADVSVGIGAGANVLVGGSSRTVSLQPVSVKAQTGLAIGAGAARLQLR</sequence>
<dbReference type="EMBL" id="JAEMUK010000002">
    <property type="protein sequence ID" value="MBJ7542093.1"/>
    <property type="molecule type" value="Genomic_DNA"/>
</dbReference>
<dbReference type="Pfam" id="PF06186">
    <property type="entry name" value="DUF992"/>
    <property type="match status" value="1"/>
</dbReference>
<dbReference type="Proteomes" id="UP000623250">
    <property type="component" value="Unassembled WGS sequence"/>
</dbReference>
<proteinExistence type="predicted"/>
<evidence type="ECO:0000313" key="3">
    <source>
        <dbReference type="Proteomes" id="UP000623250"/>
    </source>
</evidence>
<evidence type="ECO:0000313" key="2">
    <source>
        <dbReference type="EMBL" id="MBJ7542093.1"/>
    </source>
</evidence>
<feature type="chain" id="PRO_5034915748" evidence="1">
    <location>
        <begin position="24"/>
        <end position="151"/>
    </location>
</feature>
<feature type="signal peptide" evidence="1">
    <location>
        <begin position="1"/>
        <end position="23"/>
    </location>
</feature>
<comment type="caution">
    <text evidence="2">The sequence shown here is derived from an EMBL/GenBank/DDBJ whole genome shotgun (WGS) entry which is preliminary data.</text>
</comment>
<dbReference type="RefSeq" id="WP_037234858.1">
    <property type="nucleotide sequence ID" value="NZ_JAEMUK010000002.1"/>
</dbReference>
<protein>
    <submittedName>
        <fullName evidence="2">DUF992 domain-containing protein</fullName>
    </submittedName>
</protein>
<accession>A0A8I1GCR8</accession>
<keyword evidence="3" id="KW-1185">Reference proteome</keyword>
<keyword evidence="1" id="KW-0732">Signal</keyword>
<reference evidence="2 3" key="1">
    <citation type="submission" date="2020-12" db="EMBL/GenBank/DDBJ databases">
        <title>Revised draft genomes of Rhodomicrobium vannielii ATCC 17100 and Rhodomicrobium udaipurense JA643.</title>
        <authorList>
            <person name="Conners E.M."/>
            <person name="Davenport E.J."/>
            <person name="Bose A."/>
        </authorList>
    </citation>
    <scope>NUCLEOTIDE SEQUENCE [LARGE SCALE GENOMIC DNA]</scope>
    <source>
        <strain evidence="2 3">JA643</strain>
    </source>
</reference>
<organism evidence="2 3">
    <name type="scientific">Rhodomicrobium udaipurense</name>
    <dbReference type="NCBI Taxonomy" id="1202716"/>
    <lineage>
        <taxon>Bacteria</taxon>
        <taxon>Pseudomonadati</taxon>
        <taxon>Pseudomonadota</taxon>
        <taxon>Alphaproteobacteria</taxon>
        <taxon>Hyphomicrobiales</taxon>
        <taxon>Hyphomicrobiaceae</taxon>
        <taxon>Rhodomicrobium</taxon>
    </lineage>
</organism>
<evidence type="ECO:0000256" key="1">
    <source>
        <dbReference type="SAM" id="SignalP"/>
    </source>
</evidence>
<dbReference type="AlphaFoldDB" id="A0A8I1GCR8"/>